<dbReference type="Proteomes" id="UP000177152">
    <property type="component" value="Unassembled WGS sequence"/>
</dbReference>
<dbReference type="PANTHER" id="PTHR36932:SF1">
    <property type="entry name" value="CAPSULAR POLYSACCHARIDE BIOSYNTHESIS PROTEIN"/>
    <property type="match status" value="1"/>
</dbReference>
<reference evidence="1 2" key="1">
    <citation type="journal article" date="2016" name="Nat. Commun.">
        <title>Thousands of microbial genomes shed light on interconnected biogeochemical processes in an aquifer system.</title>
        <authorList>
            <person name="Anantharaman K."/>
            <person name="Brown C.T."/>
            <person name="Hug L.A."/>
            <person name="Sharon I."/>
            <person name="Castelle C.J."/>
            <person name="Probst A.J."/>
            <person name="Thomas B.C."/>
            <person name="Singh A."/>
            <person name="Wilkins M.J."/>
            <person name="Karaoz U."/>
            <person name="Brodie E.L."/>
            <person name="Williams K.H."/>
            <person name="Hubbard S.S."/>
            <person name="Banfield J.F."/>
        </authorList>
    </citation>
    <scope>NUCLEOTIDE SEQUENCE [LARGE SCALE GENOMIC DNA]</scope>
</reference>
<name>A0A1G2K6C5_9BACT</name>
<dbReference type="InterPro" id="IPR053158">
    <property type="entry name" value="CapK_Type1_Caps_Biosynth"/>
</dbReference>
<evidence type="ECO:0000313" key="2">
    <source>
        <dbReference type="Proteomes" id="UP000177152"/>
    </source>
</evidence>
<accession>A0A1G2K6C5</accession>
<evidence type="ECO:0000313" key="1">
    <source>
        <dbReference type="EMBL" id="OGZ94992.1"/>
    </source>
</evidence>
<dbReference type="EMBL" id="MHQC01000020">
    <property type="protein sequence ID" value="OGZ94992.1"/>
    <property type="molecule type" value="Genomic_DNA"/>
</dbReference>
<dbReference type="InterPro" id="IPR042099">
    <property type="entry name" value="ANL_N_sf"/>
</dbReference>
<sequence>MYMRNQVHTLYKKAFFFVWKNVQTLPDGIAYHWQNYYLKKIIRHAYRTVPFYEALWFSRGLSPELVSLKDISTLPIIQKRLFLEAGEDRFLSSIYKSSKFSLQKTSGSSGEPLRFIGRQFLASEFYDFAGYRFFVRTGVPLSKVQNTMRIARIRMSPFSHSARLFISVAEFMKDPKAVAVSLLKFCPEVVESYPSILFELSQAAKNDERLSSLRFPLAVSYGETLNSAERQSIQNQFHCAIFDRYGLEELGAIAAECSHHDGFHIYNESFIVEIVDEKGVSVPSGQRGRIIITDLFNFVMPFIRYDTGDVGTIINSRCPCGLPGRRLRLGGREGAFLELPKRKIHHFEIAEVFNDFTERIFQYQIVQKTPSAVEVLIVPSAKFSATDEALLSERLQSLFGAAVFITVKYASEMKHMEGGKIQPILNKMSAPSDIVF</sequence>
<protein>
    <recommendedName>
        <fullName evidence="3">AMP-dependent synthetase/ligase domain-containing protein</fullName>
    </recommendedName>
</protein>
<comment type="caution">
    <text evidence="1">The sequence shown here is derived from an EMBL/GenBank/DDBJ whole genome shotgun (WGS) entry which is preliminary data.</text>
</comment>
<dbReference type="PANTHER" id="PTHR36932">
    <property type="entry name" value="CAPSULAR POLYSACCHARIDE BIOSYNTHESIS PROTEIN"/>
    <property type="match status" value="1"/>
</dbReference>
<gene>
    <name evidence="1" type="ORF">A2633_06020</name>
</gene>
<organism evidence="1 2">
    <name type="scientific">Candidatus Sungbacteria bacterium RIFCSPHIGHO2_01_FULL_47_32</name>
    <dbReference type="NCBI Taxonomy" id="1802264"/>
    <lineage>
        <taxon>Bacteria</taxon>
        <taxon>Candidatus Sungiibacteriota</taxon>
    </lineage>
</organism>
<dbReference type="AlphaFoldDB" id="A0A1G2K6C5"/>
<dbReference type="Gene3D" id="3.40.50.12780">
    <property type="entry name" value="N-terminal domain of ligase-like"/>
    <property type="match status" value="1"/>
</dbReference>
<proteinExistence type="predicted"/>
<evidence type="ECO:0008006" key="3">
    <source>
        <dbReference type="Google" id="ProtNLM"/>
    </source>
</evidence>
<dbReference type="SUPFAM" id="SSF56801">
    <property type="entry name" value="Acetyl-CoA synthetase-like"/>
    <property type="match status" value="1"/>
</dbReference>